<dbReference type="Gene3D" id="3.40.50.1820">
    <property type="entry name" value="alpha/beta hydrolase"/>
    <property type="match status" value="1"/>
</dbReference>
<feature type="domain" description="Alpha/beta hydrolase fold-3" evidence="2">
    <location>
        <begin position="80"/>
        <end position="287"/>
    </location>
</feature>
<dbReference type="SUPFAM" id="SSF53474">
    <property type="entry name" value="alpha/beta-Hydrolases"/>
    <property type="match status" value="1"/>
</dbReference>
<dbReference type="Pfam" id="PF07859">
    <property type="entry name" value="Abhydrolase_3"/>
    <property type="match status" value="1"/>
</dbReference>
<dbReference type="InterPro" id="IPR013094">
    <property type="entry name" value="AB_hydrolase_3"/>
</dbReference>
<dbReference type="PANTHER" id="PTHR48081:SF8">
    <property type="entry name" value="ALPHA_BETA HYDROLASE FOLD-3 DOMAIN-CONTAINING PROTEIN-RELATED"/>
    <property type="match status" value="1"/>
</dbReference>
<sequence>MEEKVHPDLKAMFSVLPAAPLTPETLEMVRSTLNEMTLANPKQHDAVSTIDRFIPGPPGNPEVRVRIYEPVSKHEKMPGLLWIHGGGYIIGIPEMDDALCQRFALEAECIVVSVDYRLAPETPFPGPVEDCYAALKWFAEHADELGVDASRIAVAGASAGGGLTAAVSLLARERKGPDISFQMPLYPMIDDRIITKSSHEISDERVWNKEKNIHGWSAYLGSSYGGQVSPFAAPARAESLEDLPPTYTCVGDLDPFRDETLEYVTKLAQAGVPTEFHLYPGCFHGFDMLVPDAGISQHAAAQYVDAVKRAFQK</sequence>
<keyword evidence="1" id="KW-0378">Hydrolase</keyword>
<dbReference type="EMBL" id="PYAT01000002">
    <property type="protein sequence ID" value="PSL41665.1"/>
    <property type="molecule type" value="Genomic_DNA"/>
</dbReference>
<dbReference type="InterPro" id="IPR029058">
    <property type="entry name" value="AB_hydrolase_fold"/>
</dbReference>
<dbReference type="OrthoDB" id="9815425at2"/>
<gene>
    <name evidence="3" type="ORF">B0H99_102349</name>
</gene>
<evidence type="ECO:0000256" key="1">
    <source>
        <dbReference type="ARBA" id="ARBA00022801"/>
    </source>
</evidence>
<organism evidence="3 4">
    <name type="scientific">Planomicrobium soli</name>
    <dbReference type="NCBI Taxonomy" id="1176648"/>
    <lineage>
        <taxon>Bacteria</taxon>
        <taxon>Bacillati</taxon>
        <taxon>Bacillota</taxon>
        <taxon>Bacilli</taxon>
        <taxon>Bacillales</taxon>
        <taxon>Caryophanaceae</taxon>
        <taxon>Planomicrobium</taxon>
    </lineage>
</organism>
<evidence type="ECO:0000259" key="2">
    <source>
        <dbReference type="Pfam" id="PF07859"/>
    </source>
</evidence>
<dbReference type="InterPro" id="IPR050300">
    <property type="entry name" value="GDXG_lipolytic_enzyme"/>
</dbReference>
<evidence type="ECO:0000313" key="3">
    <source>
        <dbReference type="EMBL" id="PSL41665.1"/>
    </source>
</evidence>
<name>A0A2P8H601_9BACL</name>
<keyword evidence="4" id="KW-1185">Reference proteome</keyword>
<reference evidence="3 4" key="1">
    <citation type="submission" date="2018-03" db="EMBL/GenBank/DDBJ databases">
        <title>Genomic Encyclopedia of Type Strains, Phase III (KMG-III): the genomes of soil and plant-associated and newly described type strains.</title>
        <authorList>
            <person name="Whitman W."/>
        </authorList>
    </citation>
    <scope>NUCLEOTIDE SEQUENCE [LARGE SCALE GENOMIC DNA]</scope>
    <source>
        <strain evidence="3 4">CGMCC 1.12259</strain>
    </source>
</reference>
<evidence type="ECO:0000313" key="4">
    <source>
        <dbReference type="Proteomes" id="UP000242682"/>
    </source>
</evidence>
<comment type="caution">
    <text evidence="3">The sequence shown here is derived from an EMBL/GenBank/DDBJ whole genome shotgun (WGS) entry which is preliminary data.</text>
</comment>
<proteinExistence type="predicted"/>
<dbReference type="PANTHER" id="PTHR48081">
    <property type="entry name" value="AB HYDROLASE SUPERFAMILY PROTEIN C4A8.06C"/>
    <property type="match status" value="1"/>
</dbReference>
<accession>A0A2P8H601</accession>
<dbReference type="GO" id="GO:0016787">
    <property type="term" value="F:hydrolase activity"/>
    <property type="evidence" value="ECO:0007669"/>
    <property type="project" value="UniProtKB-KW"/>
</dbReference>
<dbReference type="AlphaFoldDB" id="A0A2P8H601"/>
<protein>
    <submittedName>
        <fullName evidence="3">Acetyl esterase/lipase</fullName>
    </submittedName>
</protein>
<dbReference type="Proteomes" id="UP000242682">
    <property type="component" value="Unassembled WGS sequence"/>
</dbReference>